<protein>
    <recommendedName>
        <fullName evidence="3">DUF2345 domain-containing protein</fullName>
    </recommendedName>
</protein>
<reference evidence="1" key="1">
    <citation type="submission" date="2023-07" db="EMBL/GenBank/DDBJ databases">
        <title>Sorghum-associated microbial communities from plants grown in Nebraska, USA.</title>
        <authorList>
            <person name="Schachtman D."/>
        </authorList>
    </citation>
    <scope>NUCLEOTIDE SEQUENCE</scope>
    <source>
        <strain evidence="1">DS3754</strain>
    </source>
</reference>
<comment type="caution">
    <text evidence="1">The sequence shown here is derived from an EMBL/GenBank/DDBJ whole genome shotgun (WGS) entry which is preliminary data.</text>
</comment>
<evidence type="ECO:0000313" key="2">
    <source>
        <dbReference type="Proteomes" id="UP001242045"/>
    </source>
</evidence>
<name>A0AAW8D013_9BURK</name>
<evidence type="ECO:0000313" key="1">
    <source>
        <dbReference type="EMBL" id="MDP9893216.1"/>
    </source>
</evidence>
<gene>
    <name evidence="1" type="ORF">J2W31_002327</name>
</gene>
<dbReference type="Proteomes" id="UP001242045">
    <property type="component" value="Unassembled WGS sequence"/>
</dbReference>
<organism evidence="1 2">
    <name type="scientific">Variovorax boronicumulans</name>
    <dbReference type="NCBI Taxonomy" id="436515"/>
    <lineage>
        <taxon>Bacteria</taxon>
        <taxon>Pseudomonadati</taxon>
        <taxon>Pseudomonadota</taxon>
        <taxon>Betaproteobacteria</taxon>
        <taxon>Burkholderiales</taxon>
        <taxon>Comamonadaceae</taxon>
        <taxon>Variovorax</taxon>
    </lineage>
</organism>
<dbReference type="AlphaFoldDB" id="A0AAW8D013"/>
<dbReference type="EMBL" id="JAUSRD010000004">
    <property type="protein sequence ID" value="MDP9893216.1"/>
    <property type="molecule type" value="Genomic_DNA"/>
</dbReference>
<dbReference type="RefSeq" id="WP_307684848.1">
    <property type="nucleotide sequence ID" value="NZ_JAUSRD010000004.1"/>
</dbReference>
<proteinExistence type="predicted"/>
<evidence type="ECO:0008006" key="3">
    <source>
        <dbReference type="Google" id="ProtNLM"/>
    </source>
</evidence>
<sequence>MHTPHRPTRFEAVPALPLPDGTVLHRSSRTSMAVNAAAAGRSTTAVVTSQLTLSVARGALQIQCSGRRLQIEDAGGMGAAPRRARHVR</sequence>
<accession>A0AAW8D013</accession>